<evidence type="ECO:0000313" key="6">
    <source>
        <dbReference type="EMBL" id="KAH0849932.1"/>
    </source>
</evidence>
<dbReference type="EMBL" id="JAGKQM010002247">
    <property type="protein sequence ID" value="KAH0849932.1"/>
    <property type="molecule type" value="Genomic_DNA"/>
</dbReference>
<evidence type="ECO:0000256" key="1">
    <source>
        <dbReference type="ARBA" id="ARBA00010940"/>
    </source>
</evidence>
<accession>A0ABQ7X218</accession>
<feature type="domain" description="E2F transcription factor CC-MB" evidence="5">
    <location>
        <begin position="48"/>
        <end position="126"/>
    </location>
</feature>
<reference evidence="6 7" key="1">
    <citation type="submission" date="2021-05" db="EMBL/GenBank/DDBJ databases">
        <title>Genome Assembly of Synthetic Allotetraploid Brassica napus Reveals Homoeologous Exchanges between Subgenomes.</title>
        <authorList>
            <person name="Davis J.T."/>
        </authorList>
    </citation>
    <scope>NUCLEOTIDE SEQUENCE [LARGE SCALE GENOMIC DNA]</scope>
    <source>
        <strain evidence="7">cv. Da-Ae</strain>
        <tissue evidence="6">Seedling</tissue>
    </source>
</reference>
<evidence type="ECO:0000259" key="5">
    <source>
        <dbReference type="Pfam" id="PF16421"/>
    </source>
</evidence>
<dbReference type="InterPro" id="IPR037241">
    <property type="entry name" value="E2F-DP_heterodim"/>
</dbReference>
<comment type="similarity">
    <text evidence="1">Belongs to the E2F/DP family.</text>
</comment>
<dbReference type="InterPro" id="IPR032198">
    <property type="entry name" value="E2F_CC-MB"/>
</dbReference>
<dbReference type="PANTHER" id="PTHR12081">
    <property type="entry name" value="TRANSCRIPTION FACTOR E2F"/>
    <property type="match status" value="1"/>
</dbReference>
<dbReference type="SUPFAM" id="SSF144074">
    <property type="entry name" value="E2F-DP heterodimerization region"/>
    <property type="match status" value="1"/>
</dbReference>
<dbReference type="Proteomes" id="UP000824890">
    <property type="component" value="Unassembled WGS sequence"/>
</dbReference>
<comment type="caution">
    <text evidence="6">The sequence shown here is derived from an EMBL/GenBank/DDBJ whole genome shotgun (WGS) entry which is preliminary data.</text>
</comment>
<evidence type="ECO:0000256" key="4">
    <source>
        <dbReference type="ARBA" id="ARBA00023163"/>
    </source>
</evidence>
<protein>
    <recommendedName>
        <fullName evidence="5">E2F transcription factor CC-MB domain-containing protein</fullName>
    </recommendedName>
</protein>
<organism evidence="6 7">
    <name type="scientific">Brassica napus</name>
    <name type="common">Rape</name>
    <dbReference type="NCBI Taxonomy" id="3708"/>
    <lineage>
        <taxon>Eukaryota</taxon>
        <taxon>Viridiplantae</taxon>
        <taxon>Streptophyta</taxon>
        <taxon>Embryophyta</taxon>
        <taxon>Tracheophyta</taxon>
        <taxon>Spermatophyta</taxon>
        <taxon>Magnoliopsida</taxon>
        <taxon>eudicotyledons</taxon>
        <taxon>Gunneridae</taxon>
        <taxon>Pentapetalae</taxon>
        <taxon>rosids</taxon>
        <taxon>malvids</taxon>
        <taxon>Brassicales</taxon>
        <taxon>Brassicaceae</taxon>
        <taxon>Brassiceae</taxon>
        <taxon>Brassica</taxon>
    </lineage>
</organism>
<dbReference type="Pfam" id="PF16421">
    <property type="entry name" value="E2F_CC-MB"/>
    <property type="match status" value="1"/>
</dbReference>
<dbReference type="InterPro" id="IPR015633">
    <property type="entry name" value="E2F"/>
</dbReference>
<dbReference type="PANTHER" id="PTHR12081:SF105">
    <property type="entry name" value="TRANSCRIPTION FACTOR E2FA"/>
    <property type="match status" value="1"/>
</dbReference>
<keyword evidence="7" id="KW-1185">Reference proteome</keyword>
<proteinExistence type="inferred from homology"/>
<gene>
    <name evidence="6" type="ORF">HID58_095951</name>
</gene>
<dbReference type="Gene3D" id="6.10.250.540">
    <property type="match status" value="1"/>
</dbReference>
<evidence type="ECO:0000256" key="3">
    <source>
        <dbReference type="ARBA" id="ARBA00023125"/>
    </source>
</evidence>
<keyword evidence="2" id="KW-0805">Transcription regulation</keyword>
<sequence>MVWGVDASGPGDEDADVSDVQAKLKTFPRGASARYQISTLFQQRNGAKLRDLSERKRIRSISPWLFVTEEDIKSLPGFQNQTLIAVKAPHGTTLEVPDPDEVSGWPPQGDTQDHSQKYNGSYDVYLLVNLRRSLKTQKGPAEPPPPLCLPIASCSGSTETTIDRSLNADTHRTPLRIRLSSSTVLSLPASTCSPGETSDLNYLEEQVVECLRLLPLTSKSPETLHDSRVPFDVHDGYWKTDSGIDWDYGIADVSTPPPMIGDISPTAIDSIPR</sequence>
<keyword evidence="4" id="KW-0804">Transcription</keyword>
<evidence type="ECO:0000256" key="2">
    <source>
        <dbReference type="ARBA" id="ARBA00023015"/>
    </source>
</evidence>
<evidence type="ECO:0000313" key="7">
    <source>
        <dbReference type="Proteomes" id="UP000824890"/>
    </source>
</evidence>
<keyword evidence="3" id="KW-0238">DNA-binding</keyword>
<name>A0ABQ7X218_BRANA</name>